<evidence type="ECO:0000259" key="1">
    <source>
        <dbReference type="Pfam" id="PF03167"/>
    </source>
</evidence>
<dbReference type="RefSeq" id="WP_148991209.1">
    <property type="nucleotide sequence ID" value="NZ_VTEW01000005.1"/>
</dbReference>
<dbReference type="EMBL" id="VTEW01000005">
    <property type="protein sequence ID" value="TYS80782.1"/>
    <property type="molecule type" value="Genomic_DNA"/>
</dbReference>
<evidence type="ECO:0000313" key="2">
    <source>
        <dbReference type="EMBL" id="TYS80782.1"/>
    </source>
</evidence>
<dbReference type="OrthoDB" id="573462at2"/>
<dbReference type="AlphaFoldDB" id="A0A5D4U0N6"/>
<dbReference type="SUPFAM" id="SSF52141">
    <property type="entry name" value="Uracil-DNA glycosylase-like"/>
    <property type="match status" value="1"/>
</dbReference>
<feature type="domain" description="Uracil-DNA glycosylase-like" evidence="1">
    <location>
        <begin position="48"/>
        <end position="236"/>
    </location>
</feature>
<evidence type="ECO:0000313" key="3">
    <source>
        <dbReference type="Proteomes" id="UP000325054"/>
    </source>
</evidence>
<comment type="caution">
    <text evidence="2">The sequence shown here is derived from an EMBL/GenBank/DDBJ whole genome shotgun (WGS) entry which is preliminary data.</text>
</comment>
<name>A0A5D4U0N6_9BACI</name>
<dbReference type="InterPro" id="IPR036895">
    <property type="entry name" value="Uracil-DNA_glycosylase-like_sf"/>
</dbReference>
<sequence>MKPQLNSYLYAINSLSIPLGKEDLLLRDFLIEKTGDIEMYYAPHNEYINKAAKVVLAGITPGWTQMKAAYEEVLRGVEKNHSNEQILYDAKQTAGFSGTIRKNLTDMLDQCGLPETLGIESSLSLFQQNRPLLHTTSIIKYPVFISGKNYTGHRPDIDQSPMLSRYAYQEFAKELEHIRSQALVIPLGKTAEKVCRKLLETENPRGHYFLFGFPHPSGANGHRLKQFQQNKDEMESFIKDWGIKVKPPLL</sequence>
<dbReference type="Proteomes" id="UP000325054">
    <property type="component" value="Unassembled WGS sequence"/>
</dbReference>
<organism evidence="2 3">
    <name type="scientific">Rossellomorea aquimaris</name>
    <dbReference type="NCBI Taxonomy" id="189382"/>
    <lineage>
        <taxon>Bacteria</taxon>
        <taxon>Bacillati</taxon>
        <taxon>Bacillota</taxon>
        <taxon>Bacilli</taxon>
        <taxon>Bacillales</taxon>
        <taxon>Bacillaceae</taxon>
        <taxon>Rossellomorea</taxon>
    </lineage>
</organism>
<accession>A0A5D4U0N6</accession>
<proteinExistence type="predicted"/>
<dbReference type="Pfam" id="PF03167">
    <property type="entry name" value="UDG"/>
    <property type="match status" value="1"/>
</dbReference>
<reference evidence="2 3" key="1">
    <citation type="submission" date="2019-08" db="EMBL/GenBank/DDBJ databases">
        <title>Bacillus genomes from the desert of Cuatro Cienegas, Coahuila.</title>
        <authorList>
            <person name="Olmedo-Alvarez G."/>
        </authorList>
    </citation>
    <scope>NUCLEOTIDE SEQUENCE [LARGE SCALE GENOMIC DNA]</scope>
    <source>
        <strain evidence="2 3">CH451a_14T</strain>
    </source>
</reference>
<protein>
    <recommendedName>
        <fullName evidence="1">Uracil-DNA glycosylase-like domain-containing protein</fullName>
    </recommendedName>
</protein>
<dbReference type="InterPro" id="IPR005122">
    <property type="entry name" value="Uracil-DNA_glycosylase-like"/>
</dbReference>
<gene>
    <name evidence="2" type="ORF">FZC80_06655</name>
</gene>